<dbReference type="SUPFAM" id="SSF144091">
    <property type="entry name" value="Rhomboid-like"/>
    <property type="match status" value="1"/>
</dbReference>
<dbReference type="PANTHER" id="PTHR43066">
    <property type="entry name" value="RHOMBOID-RELATED PROTEIN"/>
    <property type="match status" value="1"/>
</dbReference>
<name>A0A1M7KH13_9FIRM</name>
<dbReference type="GO" id="GO:0016020">
    <property type="term" value="C:membrane"/>
    <property type="evidence" value="ECO:0007669"/>
    <property type="project" value="UniProtKB-SubCell"/>
</dbReference>
<dbReference type="Gene3D" id="1.20.1540.10">
    <property type="entry name" value="Rhomboid-like"/>
    <property type="match status" value="1"/>
</dbReference>
<feature type="transmembrane region" description="Helical" evidence="7">
    <location>
        <begin position="109"/>
        <end position="127"/>
    </location>
</feature>
<keyword evidence="5 7" id="KW-1133">Transmembrane helix</keyword>
<reference evidence="10" key="1">
    <citation type="submission" date="2016-11" db="EMBL/GenBank/DDBJ databases">
        <authorList>
            <person name="Varghese N."/>
            <person name="Submissions S."/>
        </authorList>
    </citation>
    <scope>NUCLEOTIDE SEQUENCE [LARGE SCALE GENOMIC DNA]</scope>
    <source>
        <strain evidence="10">DSM 18802</strain>
    </source>
</reference>
<evidence type="ECO:0000256" key="2">
    <source>
        <dbReference type="ARBA" id="ARBA00022475"/>
    </source>
</evidence>
<protein>
    <submittedName>
        <fullName evidence="9">Membrane associated serine protease, rhomboid family</fullName>
    </submittedName>
</protein>
<evidence type="ECO:0000313" key="9">
    <source>
        <dbReference type="EMBL" id="SHM64623.1"/>
    </source>
</evidence>
<feature type="transmembrane region" description="Helical" evidence="7">
    <location>
        <begin position="205"/>
        <end position="225"/>
    </location>
</feature>
<feature type="transmembrane region" description="Helical" evidence="7">
    <location>
        <begin position="78"/>
        <end position="97"/>
    </location>
</feature>
<dbReference type="InterPro" id="IPR035952">
    <property type="entry name" value="Rhomboid-like_sf"/>
</dbReference>
<dbReference type="EMBL" id="FRCR01000008">
    <property type="protein sequence ID" value="SHM64623.1"/>
    <property type="molecule type" value="Genomic_DNA"/>
</dbReference>
<comment type="subcellular location">
    <subcellularLocation>
        <location evidence="1">Membrane</location>
        <topology evidence="1">Multi-pass membrane protein</topology>
    </subcellularLocation>
</comment>
<evidence type="ECO:0000259" key="8">
    <source>
        <dbReference type="Pfam" id="PF01694"/>
    </source>
</evidence>
<dbReference type="FunFam" id="1.20.1540.10:FF:000027">
    <property type="entry name" value="Rhomboid family intramembrane serine protease"/>
    <property type="match status" value="1"/>
</dbReference>
<dbReference type="InterPro" id="IPR022764">
    <property type="entry name" value="Peptidase_S54_rhomboid_dom"/>
</dbReference>
<evidence type="ECO:0000256" key="1">
    <source>
        <dbReference type="ARBA" id="ARBA00004141"/>
    </source>
</evidence>
<evidence type="ECO:0000256" key="4">
    <source>
        <dbReference type="ARBA" id="ARBA00022692"/>
    </source>
</evidence>
<evidence type="ECO:0000313" key="10">
    <source>
        <dbReference type="Proteomes" id="UP000184375"/>
    </source>
</evidence>
<evidence type="ECO:0000256" key="3">
    <source>
        <dbReference type="ARBA" id="ARBA00022519"/>
    </source>
</evidence>
<keyword evidence="3" id="KW-0997">Cell inner membrane</keyword>
<gene>
    <name evidence="9" type="ORF">SAMN05660826_01581</name>
</gene>
<dbReference type="Proteomes" id="UP000184375">
    <property type="component" value="Unassembled WGS sequence"/>
</dbReference>
<evidence type="ECO:0000256" key="7">
    <source>
        <dbReference type="SAM" id="Phobius"/>
    </source>
</evidence>
<dbReference type="GO" id="GO:0004252">
    <property type="term" value="F:serine-type endopeptidase activity"/>
    <property type="evidence" value="ECO:0007669"/>
    <property type="project" value="InterPro"/>
</dbReference>
<sequence>MKMIPLRDNIASRRPPLVTVLLIILNSLVFYVSAGNHPAVFAKILYKYGLIPAKITKLFVTGAAFSLEDLYPFITSTFLHGNLWHLISNLWILWLFGDNVEDRMGHIRFLIFYLISGVIAGITHLVFNPLLPVPVVGASGAIAGVMGAYFVLFPTARIITLIPTFFILPLFVHIPAVLYLFLWFLTQLYYGTTYAFIGGTAVSGVAWWAHIGGFVGGAILNRFFIRRRWR</sequence>
<dbReference type="GO" id="GO:0006508">
    <property type="term" value="P:proteolysis"/>
    <property type="evidence" value="ECO:0007669"/>
    <property type="project" value="UniProtKB-KW"/>
</dbReference>
<feature type="transmembrane region" description="Helical" evidence="7">
    <location>
        <begin position="133"/>
        <end position="153"/>
    </location>
</feature>
<organism evidence="9 10">
    <name type="scientific">Caldanaerovirga acetigignens</name>
    <dbReference type="NCBI Taxonomy" id="447595"/>
    <lineage>
        <taxon>Bacteria</taxon>
        <taxon>Bacillati</taxon>
        <taxon>Bacillota</taxon>
        <taxon>Clostridia</taxon>
        <taxon>Thermosediminibacterales</taxon>
        <taxon>Thermosediminibacteraceae</taxon>
        <taxon>Caldanaerovirga</taxon>
    </lineage>
</organism>
<keyword evidence="6 7" id="KW-0472">Membrane</keyword>
<proteinExistence type="predicted"/>
<evidence type="ECO:0000256" key="6">
    <source>
        <dbReference type="ARBA" id="ARBA00023136"/>
    </source>
</evidence>
<accession>A0A1M7KH13</accession>
<dbReference type="STRING" id="447595.SAMN05660826_01581"/>
<keyword evidence="10" id="KW-1185">Reference proteome</keyword>
<dbReference type="AlphaFoldDB" id="A0A1M7KH13"/>
<feature type="domain" description="Peptidase S54 rhomboid" evidence="8">
    <location>
        <begin position="69"/>
        <end position="225"/>
    </location>
</feature>
<keyword evidence="9" id="KW-0645">Protease</keyword>
<feature type="transmembrane region" description="Helical" evidence="7">
    <location>
        <begin position="165"/>
        <end position="185"/>
    </location>
</feature>
<dbReference type="PANTHER" id="PTHR43066:SF26">
    <property type="entry name" value="RHOMBOID PROTEASE GLPG"/>
    <property type="match status" value="1"/>
</dbReference>
<keyword evidence="9" id="KW-0378">Hydrolase</keyword>
<keyword evidence="4 7" id="KW-0812">Transmembrane</keyword>
<keyword evidence="2" id="KW-1003">Cell membrane</keyword>
<dbReference type="Pfam" id="PF01694">
    <property type="entry name" value="Rhomboid"/>
    <property type="match status" value="1"/>
</dbReference>
<evidence type="ECO:0000256" key="5">
    <source>
        <dbReference type="ARBA" id="ARBA00022989"/>
    </source>
</evidence>